<dbReference type="InterPro" id="IPR001296">
    <property type="entry name" value="Glyco_trans_1"/>
</dbReference>
<name>A0AA90UNR7_9BACT</name>
<evidence type="ECO:0000313" key="4">
    <source>
        <dbReference type="Proteomes" id="UP000423156"/>
    </source>
</evidence>
<evidence type="ECO:0000259" key="1">
    <source>
        <dbReference type="Pfam" id="PF00534"/>
    </source>
</evidence>
<feature type="domain" description="Glycosyl transferase family 1" evidence="1">
    <location>
        <begin position="176"/>
        <end position="338"/>
    </location>
</feature>
<dbReference type="PANTHER" id="PTHR12526:SF630">
    <property type="entry name" value="GLYCOSYLTRANSFERASE"/>
    <property type="match status" value="1"/>
</dbReference>
<comment type="caution">
    <text evidence="3">The sequence shown here is derived from an EMBL/GenBank/DDBJ whole genome shotgun (WGS) entry which is preliminary data.</text>
</comment>
<dbReference type="AlphaFoldDB" id="A0AA90UNR7"/>
<dbReference type="Gene3D" id="3.40.50.2000">
    <property type="entry name" value="Glycogen Phosphorylase B"/>
    <property type="match status" value="2"/>
</dbReference>
<gene>
    <name evidence="3" type="ORF">F7D71_01760</name>
</gene>
<organism evidence="3 4">
    <name type="scientific">Segatella copri</name>
    <dbReference type="NCBI Taxonomy" id="165179"/>
    <lineage>
        <taxon>Bacteria</taxon>
        <taxon>Pseudomonadati</taxon>
        <taxon>Bacteroidota</taxon>
        <taxon>Bacteroidia</taxon>
        <taxon>Bacteroidales</taxon>
        <taxon>Prevotellaceae</taxon>
        <taxon>Segatella</taxon>
    </lineage>
</organism>
<dbReference type="Pfam" id="PF13439">
    <property type="entry name" value="Glyco_transf_4"/>
    <property type="match status" value="1"/>
</dbReference>
<dbReference type="PANTHER" id="PTHR12526">
    <property type="entry name" value="GLYCOSYLTRANSFERASE"/>
    <property type="match status" value="1"/>
</dbReference>
<reference evidence="4" key="1">
    <citation type="submission" date="2019-09" db="EMBL/GenBank/DDBJ databases">
        <title>Distinct polysaccharide growth profiles of human intestinal Prevotella copri isolates.</title>
        <authorList>
            <person name="Fehlner-Peach H."/>
            <person name="Magnabosco C."/>
            <person name="Raghavan V."/>
            <person name="Scher J.U."/>
            <person name="Tett A."/>
            <person name="Cox L.M."/>
            <person name="Gottsegen C."/>
            <person name="Watters A."/>
            <person name="Wiltshire- Gordon J.D."/>
            <person name="Segata N."/>
            <person name="Bonneau R."/>
            <person name="Littman D.R."/>
        </authorList>
    </citation>
    <scope>NUCLEOTIDE SEQUENCE [LARGE SCALE GENOMIC DNA]</scope>
    <source>
        <strain evidence="4">BU41712</strain>
    </source>
</reference>
<accession>A0AA90UNR7</accession>
<dbReference type="RefSeq" id="WP_022120500.1">
    <property type="nucleotide sequence ID" value="NZ_VZBX01000062.1"/>
</dbReference>
<proteinExistence type="predicted"/>
<dbReference type="SUPFAM" id="SSF53756">
    <property type="entry name" value="UDP-Glycosyltransferase/glycogen phosphorylase"/>
    <property type="match status" value="1"/>
</dbReference>
<dbReference type="Proteomes" id="UP000423156">
    <property type="component" value="Unassembled WGS sequence"/>
</dbReference>
<protein>
    <submittedName>
        <fullName evidence="3">Glycosyltransferase family 4 protein</fullName>
    </submittedName>
</protein>
<sequence length="366" mass="42487">MEIVYVIEDFSIKGGAERIIAEKANYLASRFQHHITIVSIYHDERPISYHLEESVDFISLEIPFTPKNNSILLKTLFRIITIGKIIFKFQTIINRIQPKLIFYTMSLGAILLPLIKTKAKKVYESHSARSFTPYHKLFFLMEKAADQVVCLTKGDAKEYKHTKKISIIPNFINTPHKLVENYDTKRVIAVGRLEYAKGFDVLIECWKKVAKKYPNWQLHIYGEGSCYEQLQQQINFLNLKEQIILCGRTDNIWDIYPNYSIQVIPSRYEGQPITLIEGQACGIPTVAFDFKYGAKDIITNGYNGFLIPQGDKNKFSEAIIQMISSENLRQKFGIHAIKVGKQYYREQIFPKWVKLIEQLYNTYVST</sequence>
<evidence type="ECO:0000259" key="2">
    <source>
        <dbReference type="Pfam" id="PF13439"/>
    </source>
</evidence>
<feature type="domain" description="Glycosyltransferase subfamily 4-like N-terminal" evidence="2">
    <location>
        <begin position="14"/>
        <end position="174"/>
    </location>
</feature>
<evidence type="ECO:0000313" key="3">
    <source>
        <dbReference type="EMBL" id="MQN76614.1"/>
    </source>
</evidence>
<dbReference type="Pfam" id="PF00534">
    <property type="entry name" value="Glycos_transf_1"/>
    <property type="match status" value="1"/>
</dbReference>
<dbReference type="GO" id="GO:0016757">
    <property type="term" value="F:glycosyltransferase activity"/>
    <property type="evidence" value="ECO:0007669"/>
    <property type="project" value="InterPro"/>
</dbReference>
<dbReference type="CDD" id="cd03820">
    <property type="entry name" value="GT4_AmsD-like"/>
    <property type="match status" value="1"/>
</dbReference>
<dbReference type="InterPro" id="IPR028098">
    <property type="entry name" value="Glyco_trans_4-like_N"/>
</dbReference>
<dbReference type="EMBL" id="VZBZ01000011">
    <property type="protein sequence ID" value="MQN76614.1"/>
    <property type="molecule type" value="Genomic_DNA"/>
</dbReference>